<dbReference type="InterPro" id="IPR036312">
    <property type="entry name" value="Bifun_inhib/LTP/seed_sf"/>
</dbReference>
<dbReference type="HOGENOM" id="CLU_060430_1_0_1"/>
<evidence type="ECO:0000256" key="2">
    <source>
        <dbReference type="ARBA" id="ARBA00022729"/>
    </source>
</evidence>
<feature type="region of interest" description="Disordered" evidence="5">
    <location>
        <begin position="30"/>
        <end position="70"/>
    </location>
</feature>
<dbReference type="eggNOG" id="ENOG502T1Y5">
    <property type="taxonomic scope" value="Eukaryota"/>
</dbReference>
<dbReference type="EMBL" id="AGNK02000142">
    <property type="status" value="NOT_ANNOTATED_CDS"/>
    <property type="molecule type" value="Genomic_DNA"/>
</dbReference>
<name>K3Z0C9_SETIT</name>
<dbReference type="STRING" id="4555.K3Z0C9"/>
<protein>
    <recommendedName>
        <fullName evidence="7">Bifunctional inhibitor/plant lipid transfer protein/seed storage helical domain-containing protein</fullName>
    </recommendedName>
</protein>
<evidence type="ECO:0000256" key="4">
    <source>
        <dbReference type="ARBA" id="ARBA00023180"/>
    </source>
</evidence>
<feature type="domain" description="Bifunctional inhibitor/plant lipid transfer protein/seed storage helical" evidence="7">
    <location>
        <begin position="73"/>
        <end position="154"/>
    </location>
</feature>
<feature type="signal peptide" evidence="6">
    <location>
        <begin position="1"/>
        <end position="18"/>
    </location>
</feature>
<dbReference type="SUPFAM" id="SSF47699">
    <property type="entry name" value="Bifunctional inhibitor/lipid-transfer protein/seed storage 2S albumin"/>
    <property type="match status" value="1"/>
</dbReference>
<evidence type="ECO:0000256" key="6">
    <source>
        <dbReference type="SAM" id="SignalP"/>
    </source>
</evidence>
<reference evidence="9" key="1">
    <citation type="journal article" date="2012" name="Nat. Biotechnol.">
        <title>Reference genome sequence of the model plant Setaria.</title>
        <authorList>
            <person name="Bennetzen J.L."/>
            <person name="Schmutz J."/>
            <person name="Wang H."/>
            <person name="Percifield R."/>
            <person name="Hawkins J."/>
            <person name="Pontaroli A.C."/>
            <person name="Estep M."/>
            <person name="Feng L."/>
            <person name="Vaughn J.N."/>
            <person name="Grimwood J."/>
            <person name="Jenkins J."/>
            <person name="Barry K."/>
            <person name="Lindquist E."/>
            <person name="Hellsten U."/>
            <person name="Deshpande S."/>
            <person name="Wang X."/>
            <person name="Wu X."/>
            <person name="Mitros T."/>
            <person name="Triplett J."/>
            <person name="Yang X."/>
            <person name="Ye C.Y."/>
            <person name="Mauro-Herrera M."/>
            <person name="Wang L."/>
            <person name="Li P."/>
            <person name="Sharma M."/>
            <person name="Sharma R."/>
            <person name="Ronald P.C."/>
            <person name="Panaud O."/>
            <person name="Kellogg E.A."/>
            <person name="Brutnell T.P."/>
            <person name="Doust A.N."/>
            <person name="Tuskan G.A."/>
            <person name="Rokhsar D."/>
            <person name="Devos K.M."/>
        </authorList>
    </citation>
    <scope>NUCLEOTIDE SEQUENCE [LARGE SCALE GENOMIC DNA]</scope>
    <source>
        <strain evidence="9">cv. Yugu1</strain>
    </source>
</reference>
<comment type="similarity">
    <text evidence="1">Belongs to the plant LTP family.</text>
</comment>
<keyword evidence="2 6" id="KW-0732">Signal</keyword>
<dbReference type="FunCoup" id="K3Z0C9">
    <property type="interactions" value="851"/>
</dbReference>
<evidence type="ECO:0000256" key="3">
    <source>
        <dbReference type="ARBA" id="ARBA00023157"/>
    </source>
</evidence>
<evidence type="ECO:0000313" key="9">
    <source>
        <dbReference type="Proteomes" id="UP000004995"/>
    </source>
</evidence>
<dbReference type="CDD" id="cd00010">
    <property type="entry name" value="AAI_LTSS"/>
    <property type="match status" value="1"/>
</dbReference>
<dbReference type="EnsemblPlants" id="KQL28938">
    <property type="protein sequence ID" value="KQL28938"/>
    <property type="gene ID" value="SETIT_019992mg"/>
</dbReference>
<dbReference type="Pfam" id="PF14368">
    <property type="entry name" value="LTP_2"/>
    <property type="match status" value="1"/>
</dbReference>
<feature type="chain" id="PRO_5010127333" description="Bifunctional inhibitor/plant lipid transfer protein/seed storage helical domain-containing protein" evidence="6">
    <location>
        <begin position="19"/>
        <end position="266"/>
    </location>
</feature>
<keyword evidence="3" id="KW-1015">Disulfide bond</keyword>
<sequence length="266" mass="27892">MASRKLVALFFAFAVVAATTVQPSEARIGGDQLLHPSTFHNTPPQSPSSSGGAVPPHLSSPPPPSPPAQPTECLTPLIGMMPCMNYLTNLTVLAPPAECCDGLKSIIRDAPICLCHGMTGDMNDLMPVPIDPVRMIILPLACGAMLPLQTLFSCNSGSGAAGWGCCGGRAGGRGRGRGCAGSRGQAGVAREPSDKWDPLVRMVEIFLAEYLLLGQVLLQDRVSSPEDSESWPNGFSTINVVHPVEEDAVRVADVTTSTNMFGGIDK</sequence>
<proteinExistence type="inferred from homology"/>
<dbReference type="Gene3D" id="1.10.110.10">
    <property type="entry name" value="Plant lipid-transfer and hydrophobic proteins"/>
    <property type="match status" value="1"/>
</dbReference>
<feature type="compositionally biased region" description="Pro residues" evidence="5">
    <location>
        <begin position="58"/>
        <end position="69"/>
    </location>
</feature>
<keyword evidence="9" id="KW-1185">Reference proteome</keyword>
<evidence type="ECO:0000256" key="5">
    <source>
        <dbReference type="SAM" id="MobiDB-lite"/>
    </source>
</evidence>
<reference evidence="8" key="2">
    <citation type="submission" date="2018-08" db="UniProtKB">
        <authorList>
            <consortium name="EnsemblPlants"/>
        </authorList>
    </citation>
    <scope>IDENTIFICATION</scope>
    <source>
        <strain evidence="8">Yugu1</strain>
    </source>
</reference>
<accession>K3Z0C9</accession>
<dbReference type="InterPro" id="IPR016140">
    <property type="entry name" value="Bifunc_inhib/LTP/seed_store"/>
</dbReference>
<dbReference type="AlphaFoldDB" id="K3Z0C9"/>
<dbReference type="InParanoid" id="K3Z0C9"/>
<evidence type="ECO:0000313" key="8">
    <source>
        <dbReference type="EnsemblPlants" id="KQL28938"/>
    </source>
</evidence>
<evidence type="ECO:0000259" key="7">
    <source>
        <dbReference type="SMART" id="SM00499"/>
    </source>
</evidence>
<dbReference type="InterPro" id="IPR043325">
    <property type="entry name" value="LTSS"/>
</dbReference>
<evidence type="ECO:0000256" key="1">
    <source>
        <dbReference type="ARBA" id="ARBA00009748"/>
    </source>
</evidence>
<dbReference type="SMART" id="SM00499">
    <property type="entry name" value="AAI"/>
    <property type="match status" value="1"/>
</dbReference>
<feature type="compositionally biased region" description="Polar residues" evidence="5">
    <location>
        <begin position="38"/>
        <end position="51"/>
    </location>
</feature>
<dbReference type="Gramene" id="KQL28938">
    <property type="protein sequence ID" value="KQL28938"/>
    <property type="gene ID" value="SETIT_019992mg"/>
</dbReference>
<dbReference type="PANTHER" id="PTHR33044">
    <property type="entry name" value="BIFUNCTIONAL INHIBITOR/LIPID-TRANSFER PROTEIN/SEED STORAGE 2S ALBUMIN SUPERFAMILY PROTEIN-RELATED"/>
    <property type="match status" value="1"/>
</dbReference>
<dbReference type="Proteomes" id="UP000004995">
    <property type="component" value="Unassembled WGS sequence"/>
</dbReference>
<keyword evidence="4" id="KW-0325">Glycoprotein</keyword>
<organism evidence="8 9">
    <name type="scientific">Setaria italica</name>
    <name type="common">Foxtail millet</name>
    <name type="synonym">Panicum italicum</name>
    <dbReference type="NCBI Taxonomy" id="4555"/>
    <lineage>
        <taxon>Eukaryota</taxon>
        <taxon>Viridiplantae</taxon>
        <taxon>Streptophyta</taxon>
        <taxon>Embryophyta</taxon>
        <taxon>Tracheophyta</taxon>
        <taxon>Spermatophyta</taxon>
        <taxon>Magnoliopsida</taxon>
        <taxon>Liliopsida</taxon>
        <taxon>Poales</taxon>
        <taxon>Poaceae</taxon>
        <taxon>PACMAD clade</taxon>
        <taxon>Panicoideae</taxon>
        <taxon>Panicodae</taxon>
        <taxon>Paniceae</taxon>
        <taxon>Cenchrinae</taxon>
        <taxon>Setaria</taxon>
    </lineage>
</organism>